<keyword evidence="2" id="KW-0963">Cytoplasm</keyword>
<keyword evidence="5" id="KW-0720">Serine protease</keyword>
<dbReference type="Gene3D" id="3.90.226.10">
    <property type="entry name" value="2-enoyl-CoA Hydratase, Chain A, domain 1"/>
    <property type="match status" value="1"/>
</dbReference>
<dbReference type="PANTHER" id="PTHR10381:SF70">
    <property type="entry name" value="ATP-DEPENDENT CLP PROTEASE PROTEOLYTIC SUBUNIT"/>
    <property type="match status" value="1"/>
</dbReference>
<dbReference type="Proteomes" id="UP000541347">
    <property type="component" value="Unassembled WGS sequence"/>
</dbReference>
<reference evidence="7 8" key="1">
    <citation type="submission" date="2020-01" db="EMBL/GenBank/DDBJ databases">
        <authorList>
            <person name="Peng S.Y."/>
            <person name="Li J."/>
            <person name="Wang M."/>
            <person name="Wang L."/>
            <person name="Wang C.Q."/>
            <person name="Wang J.R."/>
        </authorList>
    </citation>
    <scope>NUCLEOTIDE SEQUENCE [LARGE SCALE GENOMIC DNA]</scope>
    <source>
        <strain evidence="7 8">XCT-34</strain>
    </source>
</reference>
<dbReference type="InterPro" id="IPR023562">
    <property type="entry name" value="ClpP/TepA"/>
</dbReference>
<proteinExistence type="inferred from homology"/>
<evidence type="ECO:0000256" key="3">
    <source>
        <dbReference type="ARBA" id="ARBA00022670"/>
    </source>
</evidence>
<comment type="similarity">
    <text evidence="1 6">Belongs to the peptidase S14 family.</text>
</comment>
<name>A0ABW9ZH16_9HYPH</name>
<dbReference type="Pfam" id="PF00574">
    <property type="entry name" value="CLP_protease"/>
    <property type="match status" value="1"/>
</dbReference>
<dbReference type="PRINTS" id="PR00127">
    <property type="entry name" value="CLPPROTEASEP"/>
</dbReference>
<accession>A0ABW9ZH16</accession>
<dbReference type="InterPro" id="IPR029045">
    <property type="entry name" value="ClpP/crotonase-like_dom_sf"/>
</dbReference>
<evidence type="ECO:0000313" key="7">
    <source>
        <dbReference type="EMBL" id="NBN64152.1"/>
    </source>
</evidence>
<evidence type="ECO:0000256" key="1">
    <source>
        <dbReference type="ARBA" id="ARBA00007039"/>
    </source>
</evidence>
<dbReference type="InterPro" id="IPR001907">
    <property type="entry name" value="ClpP"/>
</dbReference>
<keyword evidence="8" id="KW-1185">Reference proteome</keyword>
<sequence length="274" mass="29079">MSLRNLPSVQIEKPRAYVGEPASGALERWTPLAAEGDETPTISIYDVIGQDWWTGEGVTAKRIAGALRQIGPVDVTVNINSPGGDMFEGVTIYNLLAEHPARVTVRVMGLAASAASIIAMAGDTVQMGLGSFLMIHNSWGGVVGNHADFASAAETFRAFDEAMAGIYSARTGRDQVEIRAMMEAETWLAPERAIEMAFADETFTAPDLGPATDPQKAARSRLDQQLAKAGVPRAERRALMRQAFPGTPGAAAETMPGAGLDVGAVQRLIATLKK</sequence>
<evidence type="ECO:0000256" key="6">
    <source>
        <dbReference type="RuleBase" id="RU003567"/>
    </source>
</evidence>
<evidence type="ECO:0000313" key="8">
    <source>
        <dbReference type="Proteomes" id="UP000541347"/>
    </source>
</evidence>
<dbReference type="GO" id="GO:0008233">
    <property type="term" value="F:peptidase activity"/>
    <property type="evidence" value="ECO:0007669"/>
    <property type="project" value="UniProtKB-KW"/>
</dbReference>
<gene>
    <name evidence="7" type="ORF">GWI71_10715</name>
</gene>
<protein>
    <recommendedName>
        <fullName evidence="6">ATP-dependent Clp protease proteolytic subunit</fullName>
    </recommendedName>
</protein>
<dbReference type="SUPFAM" id="SSF52096">
    <property type="entry name" value="ClpP/crotonase"/>
    <property type="match status" value="1"/>
</dbReference>
<evidence type="ECO:0000256" key="4">
    <source>
        <dbReference type="ARBA" id="ARBA00022801"/>
    </source>
</evidence>
<dbReference type="GO" id="GO:0006508">
    <property type="term" value="P:proteolysis"/>
    <property type="evidence" value="ECO:0007669"/>
    <property type="project" value="UniProtKB-KW"/>
</dbReference>
<keyword evidence="3 7" id="KW-0645">Protease</keyword>
<dbReference type="NCBIfam" id="NF045542">
    <property type="entry name" value="Clp_rel_HeadMat"/>
    <property type="match status" value="1"/>
</dbReference>
<keyword evidence="4" id="KW-0378">Hydrolase</keyword>
<dbReference type="PANTHER" id="PTHR10381">
    <property type="entry name" value="ATP-DEPENDENT CLP PROTEASE PROTEOLYTIC SUBUNIT"/>
    <property type="match status" value="1"/>
</dbReference>
<evidence type="ECO:0000256" key="2">
    <source>
        <dbReference type="ARBA" id="ARBA00022490"/>
    </source>
</evidence>
<organism evidence="7 8">
    <name type="scientific">Pannonibacter tanglangensis</name>
    <dbReference type="NCBI Taxonomy" id="2750084"/>
    <lineage>
        <taxon>Bacteria</taxon>
        <taxon>Pseudomonadati</taxon>
        <taxon>Pseudomonadota</taxon>
        <taxon>Alphaproteobacteria</taxon>
        <taxon>Hyphomicrobiales</taxon>
        <taxon>Stappiaceae</taxon>
        <taxon>Pannonibacter</taxon>
    </lineage>
</organism>
<evidence type="ECO:0000256" key="5">
    <source>
        <dbReference type="ARBA" id="ARBA00022825"/>
    </source>
</evidence>
<dbReference type="CDD" id="cd07016">
    <property type="entry name" value="S14_ClpP_1"/>
    <property type="match status" value="1"/>
</dbReference>
<comment type="caution">
    <text evidence="7">The sequence shown here is derived from an EMBL/GenBank/DDBJ whole genome shotgun (WGS) entry which is preliminary data.</text>
</comment>
<dbReference type="RefSeq" id="WP_161676169.1">
    <property type="nucleotide sequence ID" value="NZ_JAABLP010000003.1"/>
</dbReference>
<dbReference type="EMBL" id="JAABLP010000003">
    <property type="protein sequence ID" value="NBN64152.1"/>
    <property type="molecule type" value="Genomic_DNA"/>
</dbReference>